<evidence type="ECO:0000313" key="3">
    <source>
        <dbReference type="EMBL" id="OOZ42706.1"/>
    </source>
</evidence>
<comment type="caution">
    <text evidence="3">The sequence shown here is derived from an EMBL/GenBank/DDBJ whole genome shotgun (WGS) entry which is preliminary data.</text>
</comment>
<accession>A0A1T2LCN8</accession>
<dbReference type="PROSITE" id="PS51898">
    <property type="entry name" value="TYR_RECOMBINASE"/>
    <property type="match status" value="1"/>
</dbReference>
<keyword evidence="1" id="KW-0233">DNA recombination</keyword>
<evidence type="ECO:0000256" key="1">
    <source>
        <dbReference type="ARBA" id="ARBA00023172"/>
    </source>
</evidence>
<dbReference type="Gene3D" id="1.10.443.10">
    <property type="entry name" value="Intergrase catalytic core"/>
    <property type="match status" value="1"/>
</dbReference>
<keyword evidence="4" id="KW-1185">Reference proteome</keyword>
<protein>
    <recommendedName>
        <fullName evidence="2">Tyr recombinase domain-containing protein</fullName>
    </recommendedName>
</protein>
<dbReference type="Proteomes" id="UP000190198">
    <property type="component" value="Unassembled WGS sequence"/>
</dbReference>
<feature type="domain" description="Tyr recombinase" evidence="2">
    <location>
        <begin position="208"/>
        <end position="442"/>
    </location>
</feature>
<dbReference type="GO" id="GO:0006310">
    <property type="term" value="P:DNA recombination"/>
    <property type="evidence" value="ECO:0007669"/>
    <property type="project" value="UniProtKB-KW"/>
</dbReference>
<dbReference type="OrthoDB" id="8533280at2"/>
<dbReference type="RefSeq" id="WP_078476173.1">
    <property type="nucleotide sequence ID" value="NZ_MPRK01000017.1"/>
</dbReference>
<dbReference type="InterPro" id="IPR011010">
    <property type="entry name" value="DNA_brk_join_enz"/>
</dbReference>
<dbReference type="EMBL" id="MPRK01000017">
    <property type="protein sequence ID" value="OOZ42706.1"/>
    <property type="molecule type" value="Genomic_DNA"/>
</dbReference>
<sequence length="507" mass="57693">MRGRQLYTSLKEVCLPDHNSPSLRSRSLSGFVVDDFPFVRWPNGKPCVAVNAYILDAQLDGVQDGTLKGYAANLSHVVRYCASHNTGFDSLTDNDIWNLSEVLATERNPSDPTTLRRNPNTNKTILRATLVFLAWYQARFLAHTKTPLIGEASDTPQITVRIKVNERRVQASRTLGEEKKRKISLSEFDRSGSHYLVHRAFPSEVSTDPKRPITQEQIQAIEKVIDTKADADMGGIPSPLLSATREYLRARRMFTVFLMKRTGLRPGELLGISADQNVVKNKSIEIPTLKGRKKEPFIRKFPFRMKDGLRFNRYVSSRTAFTRAILAYDPGYKEPKGLLLSSRGLEISTESITKDFTRLTVGAGFEDVNLCLRQFRIRFITQQVAMHLKKQMQKTGRDQQSFEEADYTTVLKRIAELTGHKSEQSLWFYVDLGWEELGLWTSVDRSIERLNAADTFFDELMELKHDAKKMTNMASEQIVDFCVQRLGQIIGANKALLEEPDDEVFLA</sequence>
<evidence type="ECO:0000259" key="2">
    <source>
        <dbReference type="PROSITE" id="PS51898"/>
    </source>
</evidence>
<dbReference type="GO" id="GO:0003677">
    <property type="term" value="F:DNA binding"/>
    <property type="evidence" value="ECO:0007669"/>
    <property type="project" value="InterPro"/>
</dbReference>
<name>A0A1T2LCN8_9GAMM</name>
<proteinExistence type="predicted"/>
<dbReference type="InterPro" id="IPR002104">
    <property type="entry name" value="Integrase_catalytic"/>
</dbReference>
<reference evidence="3 4" key="1">
    <citation type="submission" date="2016-11" db="EMBL/GenBank/DDBJ databases">
        <title>Mixed transmission modes and dynamic genome evolution in an obligate animal-bacterial symbiosis.</title>
        <authorList>
            <person name="Russell S.L."/>
            <person name="Corbett-Detig R.B."/>
            <person name="Cavanaugh C.M."/>
        </authorList>
    </citation>
    <scope>NUCLEOTIDE SEQUENCE [LARGE SCALE GENOMIC DNA]</scope>
    <source>
        <strain evidence="3">Sp-SM6</strain>
    </source>
</reference>
<dbReference type="InterPro" id="IPR013762">
    <property type="entry name" value="Integrase-like_cat_sf"/>
</dbReference>
<dbReference type="AlphaFoldDB" id="A0A1T2LCN8"/>
<dbReference type="GO" id="GO:0015074">
    <property type="term" value="P:DNA integration"/>
    <property type="evidence" value="ECO:0007669"/>
    <property type="project" value="InterPro"/>
</dbReference>
<gene>
    <name evidence="3" type="ORF">BOW52_01875</name>
</gene>
<organism evidence="3 4">
    <name type="scientific">Solemya elarraichensis gill symbiont</name>
    <dbReference type="NCBI Taxonomy" id="1918949"/>
    <lineage>
        <taxon>Bacteria</taxon>
        <taxon>Pseudomonadati</taxon>
        <taxon>Pseudomonadota</taxon>
        <taxon>Gammaproteobacteria</taxon>
        <taxon>sulfur-oxidizing symbionts</taxon>
    </lineage>
</organism>
<evidence type="ECO:0000313" key="4">
    <source>
        <dbReference type="Proteomes" id="UP000190198"/>
    </source>
</evidence>
<dbReference type="SUPFAM" id="SSF56349">
    <property type="entry name" value="DNA breaking-rejoining enzymes"/>
    <property type="match status" value="1"/>
</dbReference>